<organism evidence="1 2">
    <name type="scientific">Glossina austeni</name>
    <name type="common">Savannah tsetse fly</name>
    <dbReference type="NCBI Taxonomy" id="7395"/>
    <lineage>
        <taxon>Eukaryota</taxon>
        <taxon>Metazoa</taxon>
        <taxon>Ecdysozoa</taxon>
        <taxon>Arthropoda</taxon>
        <taxon>Hexapoda</taxon>
        <taxon>Insecta</taxon>
        <taxon>Pterygota</taxon>
        <taxon>Neoptera</taxon>
        <taxon>Endopterygota</taxon>
        <taxon>Diptera</taxon>
        <taxon>Brachycera</taxon>
        <taxon>Muscomorpha</taxon>
        <taxon>Hippoboscoidea</taxon>
        <taxon>Glossinidae</taxon>
        <taxon>Glossina</taxon>
    </lineage>
</organism>
<dbReference type="AlphaFoldDB" id="A0A1A9UCM9"/>
<dbReference type="Proteomes" id="UP000078200">
    <property type="component" value="Unassembled WGS sequence"/>
</dbReference>
<protein>
    <submittedName>
        <fullName evidence="1">Uncharacterized protein</fullName>
    </submittedName>
</protein>
<reference evidence="1" key="1">
    <citation type="submission" date="2020-05" db="UniProtKB">
        <authorList>
            <consortium name="EnsemblMetazoa"/>
        </authorList>
    </citation>
    <scope>IDENTIFICATION</scope>
    <source>
        <strain evidence="1">TTRI</strain>
    </source>
</reference>
<keyword evidence="2" id="KW-1185">Reference proteome</keyword>
<accession>A0A1A9UCM9</accession>
<evidence type="ECO:0000313" key="2">
    <source>
        <dbReference type="Proteomes" id="UP000078200"/>
    </source>
</evidence>
<name>A0A1A9UCM9_GLOAU</name>
<dbReference type="EnsemblMetazoa" id="GAUT000071-RA">
    <property type="protein sequence ID" value="GAUT000071-PA"/>
    <property type="gene ID" value="GAUT000071"/>
</dbReference>
<dbReference type="STRING" id="7395.A0A1A9UCM9"/>
<evidence type="ECO:0000313" key="1">
    <source>
        <dbReference type="EnsemblMetazoa" id="GAUT000071-PA"/>
    </source>
</evidence>
<dbReference type="VEuPathDB" id="VectorBase:GAUT000071"/>
<proteinExistence type="predicted"/>
<sequence length="212" mass="24001">MESVHELVLIPNNKGTAVAARDALAKHIYANVLARLYVLVEYVSQFYRALLEHCCREWLELLHESYTGLKVIFIWTVRVDLMRYIKLSITTVMYSQRGELQEISGSIGSRMVSSSAFNCWTTLTTSFVSEEETLAVDIVLLDSSSEPICTAVIKNFVVPLPKLFVLISSSSTDFSCFFSKLHFSSSLPSLSNFSLSRDFSRFSLLFEEVFSM</sequence>